<dbReference type="GO" id="GO:0005739">
    <property type="term" value="C:mitochondrion"/>
    <property type="evidence" value="ECO:0007669"/>
    <property type="project" value="UniProtKB-SubCell"/>
</dbReference>
<dbReference type="PANTHER" id="PTHR43452:SF30">
    <property type="entry name" value="PYRUVATE DECARBOXYLASE ISOZYME 1-RELATED"/>
    <property type="match status" value="1"/>
</dbReference>
<dbReference type="Gene3D" id="3.40.50.970">
    <property type="match status" value="1"/>
</dbReference>
<dbReference type="AlphaFoldDB" id="A0A4Y7TG66"/>
<comment type="subcellular location">
    <subcellularLocation>
        <location evidence="2">Mitochondrion</location>
    </subcellularLocation>
</comment>
<dbReference type="EMBL" id="QPFP01000013">
    <property type="protein sequence ID" value="TEB33001.1"/>
    <property type="molecule type" value="Genomic_DNA"/>
</dbReference>
<name>A0A4Y7TG66_COPMI</name>
<comment type="cofactor">
    <cofactor evidence="1">
        <name>thiamine diphosphate</name>
        <dbReference type="ChEBI" id="CHEBI:58937"/>
    </cofactor>
</comment>
<keyword evidence="6" id="KW-0460">Magnesium</keyword>
<dbReference type="Gene3D" id="3.40.50.1220">
    <property type="entry name" value="TPP-binding domain"/>
    <property type="match status" value="1"/>
</dbReference>
<dbReference type="Pfam" id="PF00205">
    <property type="entry name" value="TPP_enzyme_M"/>
    <property type="match status" value="1"/>
</dbReference>
<dbReference type="SUPFAM" id="SSF52467">
    <property type="entry name" value="DHS-like NAD/FAD-binding domain"/>
    <property type="match status" value="1"/>
</dbReference>
<evidence type="ECO:0000256" key="8">
    <source>
        <dbReference type="ARBA" id="ARBA00023128"/>
    </source>
</evidence>
<evidence type="ECO:0000313" key="13">
    <source>
        <dbReference type="Proteomes" id="UP000298030"/>
    </source>
</evidence>
<feature type="domain" description="Thiamine pyrophosphate enzyme N-terminal TPP-binding" evidence="11">
    <location>
        <begin position="34"/>
        <end position="136"/>
    </location>
</feature>
<keyword evidence="7" id="KW-0786">Thiamine pyrophosphate</keyword>
<proteinExistence type="inferred from homology"/>
<dbReference type="InterPro" id="IPR029035">
    <property type="entry name" value="DHS-like_NAD/FAD-binding_dom"/>
</dbReference>
<dbReference type="InterPro" id="IPR012001">
    <property type="entry name" value="Thiamin_PyroP_enz_TPP-bd_dom"/>
</dbReference>
<dbReference type="InterPro" id="IPR029061">
    <property type="entry name" value="THDP-binding"/>
</dbReference>
<dbReference type="GO" id="GO:0000949">
    <property type="term" value="P:aromatic amino acid family catabolic process to alcohol via Ehrlich pathway"/>
    <property type="evidence" value="ECO:0007669"/>
    <property type="project" value="TreeGrafter"/>
</dbReference>
<dbReference type="GO" id="GO:0005829">
    <property type="term" value="C:cytosol"/>
    <property type="evidence" value="ECO:0007669"/>
    <property type="project" value="TreeGrafter"/>
</dbReference>
<keyword evidence="13" id="KW-1185">Reference proteome</keyword>
<dbReference type="STRING" id="71717.A0A4Y7TG66"/>
<evidence type="ECO:0000259" key="11">
    <source>
        <dbReference type="Pfam" id="PF02776"/>
    </source>
</evidence>
<dbReference type="OrthoDB" id="3970464at2759"/>
<feature type="domain" description="Thiamine pyrophosphate enzyme central" evidence="10">
    <location>
        <begin position="206"/>
        <end position="320"/>
    </location>
</feature>
<dbReference type="GO" id="GO:0000287">
    <property type="term" value="F:magnesium ion binding"/>
    <property type="evidence" value="ECO:0007669"/>
    <property type="project" value="InterPro"/>
</dbReference>
<dbReference type="PANTHER" id="PTHR43452">
    <property type="entry name" value="PYRUVATE DECARBOXYLASE"/>
    <property type="match status" value="1"/>
</dbReference>
<dbReference type="SUPFAM" id="SSF52518">
    <property type="entry name" value="Thiamin diphosphate-binding fold (THDP-binding)"/>
    <property type="match status" value="1"/>
</dbReference>
<evidence type="ECO:0000256" key="5">
    <source>
        <dbReference type="ARBA" id="ARBA00022793"/>
    </source>
</evidence>
<dbReference type="GO" id="GO:0004737">
    <property type="term" value="F:pyruvate decarboxylase activity"/>
    <property type="evidence" value="ECO:0007669"/>
    <property type="project" value="TreeGrafter"/>
</dbReference>
<accession>A0A4Y7TG66</accession>
<evidence type="ECO:0000256" key="7">
    <source>
        <dbReference type="ARBA" id="ARBA00023052"/>
    </source>
</evidence>
<dbReference type="Pfam" id="PF02776">
    <property type="entry name" value="TPP_enzyme_N"/>
    <property type="match status" value="1"/>
</dbReference>
<evidence type="ECO:0000256" key="9">
    <source>
        <dbReference type="ARBA" id="ARBA00023239"/>
    </source>
</evidence>
<keyword evidence="9" id="KW-0456">Lyase</keyword>
<dbReference type="GO" id="GO:0030976">
    <property type="term" value="F:thiamine pyrophosphate binding"/>
    <property type="evidence" value="ECO:0007669"/>
    <property type="project" value="InterPro"/>
</dbReference>
<dbReference type="GO" id="GO:0005634">
    <property type="term" value="C:nucleus"/>
    <property type="evidence" value="ECO:0007669"/>
    <property type="project" value="TreeGrafter"/>
</dbReference>
<evidence type="ECO:0000313" key="12">
    <source>
        <dbReference type="EMBL" id="TEB33001.1"/>
    </source>
</evidence>
<keyword evidence="5" id="KW-0210">Decarboxylase</keyword>
<dbReference type="InterPro" id="IPR012000">
    <property type="entry name" value="Thiamin_PyroP_enz_cen_dom"/>
</dbReference>
<comment type="similarity">
    <text evidence="3">Belongs to the TPP enzyme family.</text>
</comment>
<protein>
    <submittedName>
        <fullName evidence="12">DHS-like NAD/FAD-binding domain-containing protein</fullName>
    </submittedName>
</protein>
<dbReference type="Proteomes" id="UP000298030">
    <property type="component" value="Unassembled WGS sequence"/>
</dbReference>
<gene>
    <name evidence="12" type="ORF">FA13DRAFT_1708432</name>
</gene>
<sequence length="393" mass="43164">MSAADLESLREQLNRATLELQSLQSEQGVEKISIGNYLLTPLAQLGVKGMFGVPGDYNLGFLDLVEDHPAIEWIGDCNGLNAAYLASILLPQCSYPWNCFSFGVGELSAANGIAGAFSDMVPVLHIVGVPSTTQQRERPHFTTPLATAGSPLSPSDCQLYDQDMSDSGLGAMEAQALTRSFQARPTEEFVLSQIEDRVNAANGDGVVLIDACVIRYDVRAEAMDFLKRTGFPVYAVAMGKTAVDETENRYGGIYVGSITDSVIKINVEKSCLVISLGSLRSDFNSGSFTYGIPTDRHIELHSNHTQIQHAYYPDIGFKHRLPKLTERLSRFHDIGSEIPVEPFKVHLPSDATQEITQRFFWPRLSTFFQPSEGAGFGTSYSFRRQENVTASQS</sequence>
<organism evidence="12 13">
    <name type="scientific">Coprinellus micaceus</name>
    <name type="common">Glistening ink-cap mushroom</name>
    <name type="synonym">Coprinus micaceus</name>
    <dbReference type="NCBI Taxonomy" id="71717"/>
    <lineage>
        <taxon>Eukaryota</taxon>
        <taxon>Fungi</taxon>
        <taxon>Dikarya</taxon>
        <taxon>Basidiomycota</taxon>
        <taxon>Agaricomycotina</taxon>
        <taxon>Agaricomycetes</taxon>
        <taxon>Agaricomycetidae</taxon>
        <taxon>Agaricales</taxon>
        <taxon>Agaricineae</taxon>
        <taxon>Psathyrellaceae</taxon>
        <taxon>Coprinellus</taxon>
    </lineage>
</organism>
<evidence type="ECO:0000256" key="2">
    <source>
        <dbReference type="ARBA" id="ARBA00004173"/>
    </source>
</evidence>
<evidence type="ECO:0000259" key="10">
    <source>
        <dbReference type="Pfam" id="PF00205"/>
    </source>
</evidence>
<evidence type="ECO:0000256" key="3">
    <source>
        <dbReference type="ARBA" id="ARBA00007812"/>
    </source>
</evidence>
<keyword evidence="8" id="KW-0496">Mitochondrion</keyword>
<evidence type="ECO:0000256" key="6">
    <source>
        <dbReference type="ARBA" id="ARBA00022842"/>
    </source>
</evidence>
<dbReference type="InterPro" id="IPR012110">
    <property type="entry name" value="PDC/IPDC-like"/>
</dbReference>
<evidence type="ECO:0000256" key="1">
    <source>
        <dbReference type="ARBA" id="ARBA00001964"/>
    </source>
</evidence>
<evidence type="ECO:0000256" key="4">
    <source>
        <dbReference type="ARBA" id="ARBA00022723"/>
    </source>
</evidence>
<keyword evidence="4" id="KW-0479">Metal-binding</keyword>
<reference evidence="12 13" key="1">
    <citation type="journal article" date="2019" name="Nat. Ecol. Evol.">
        <title>Megaphylogeny resolves global patterns of mushroom evolution.</title>
        <authorList>
            <person name="Varga T."/>
            <person name="Krizsan K."/>
            <person name="Foldi C."/>
            <person name="Dima B."/>
            <person name="Sanchez-Garcia M."/>
            <person name="Sanchez-Ramirez S."/>
            <person name="Szollosi G.J."/>
            <person name="Szarkandi J.G."/>
            <person name="Papp V."/>
            <person name="Albert L."/>
            <person name="Andreopoulos W."/>
            <person name="Angelini C."/>
            <person name="Antonin V."/>
            <person name="Barry K.W."/>
            <person name="Bougher N.L."/>
            <person name="Buchanan P."/>
            <person name="Buyck B."/>
            <person name="Bense V."/>
            <person name="Catcheside P."/>
            <person name="Chovatia M."/>
            <person name="Cooper J."/>
            <person name="Damon W."/>
            <person name="Desjardin D."/>
            <person name="Finy P."/>
            <person name="Geml J."/>
            <person name="Haridas S."/>
            <person name="Hughes K."/>
            <person name="Justo A."/>
            <person name="Karasinski D."/>
            <person name="Kautmanova I."/>
            <person name="Kiss B."/>
            <person name="Kocsube S."/>
            <person name="Kotiranta H."/>
            <person name="LaButti K.M."/>
            <person name="Lechner B.E."/>
            <person name="Liimatainen K."/>
            <person name="Lipzen A."/>
            <person name="Lukacs Z."/>
            <person name="Mihaltcheva S."/>
            <person name="Morgado L.N."/>
            <person name="Niskanen T."/>
            <person name="Noordeloos M.E."/>
            <person name="Ohm R.A."/>
            <person name="Ortiz-Santana B."/>
            <person name="Ovrebo C."/>
            <person name="Racz N."/>
            <person name="Riley R."/>
            <person name="Savchenko A."/>
            <person name="Shiryaev A."/>
            <person name="Soop K."/>
            <person name="Spirin V."/>
            <person name="Szebenyi C."/>
            <person name="Tomsovsky M."/>
            <person name="Tulloss R.E."/>
            <person name="Uehling J."/>
            <person name="Grigoriev I.V."/>
            <person name="Vagvolgyi C."/>
            <person name="Papp T."/>
            <person name="Martin F.M."/>
            <person name="Miettinen O."/>
            <person name="Hibbett D.S."/>
            <person name="Nagy L.G."/>
        </authorList>
    </citation>
    <scope>NUCLEOTIDE SEQUENCE [LARGE SCALE GENOMIC DNA]</scope>
    <source>
        <strain evidence="12 13">FP101781</strain>
    </source>
</reference>
<comment type="caution">
    <text evidence="12">The sequence shown here is derived from an EMBL/GenBank/DDBJ whole genome shotgun (WGS) entry which is preliminary data.</text>
</comment>